<organism evidence="6 9">
    <name type="scientific">Actinopolyspora erythraea</name>
    <dbReference type="NCBI Taxonomy" id="414996"/>
    <lineage>
        <taxon>Bacteria</taxon>
        <taxon>Bacillati</taxon>
        <taxon>Actinomycetota</taxon>
        <taxon>Actinomycetes</taxon>
        <taxon>Actinopolysporales</taxon>
        <taxon>Actinopolysporaceae</taxon>
        <taxon>Actinopolyspora</taxon>
    </lineage>
</organism>
<protein>
    <submittedName>
        <fullName evidence="6">Formate transporter</fullName>
    </submittedName>
</protein>
<reference evidence="7 8" key="1">
    <citation type="journal article" date="2014" name="PLoS ONE">
        <title>Identification and Characterization of a New Erythromycin Biosynthetic Gene Cluster in Actinopolyspora erythraea YIM90600, a Novel Erythronolide-Producing Halophilic Actinomycete Isolated from Salt Field.</title>
        <authorList>
            <person name="Chen D."/>
            <person name="Feng J."/>
            <person name="Huang L."/>
            <person name="Zhang Q."/>
            <person name="Wu J."/>
            <person name="Zhu X."/>
            <person name="Duan Y."/>
            <person name="Xu Z."/>
        </authorList>
    </citation>
    <scope>NUCLEOTIDE SEQUENCE [LARGE SCALE GENOMIC DNA]</scope>
    <source>
        <strain evidence="7 8">YIM90600</strain>
    </source>
</reference>
<dbReference type="PANTHER" id="PTHR30520:SF2">
    <property type="entry name" value="INNER MEMBRANE PROTEIN YFDC"/>
    <property type="match status" value="1"/>
</dbReference>
<keyword evidence="2 5" id="KW-0812">Transmembrane</keyword>
<evidence type="ECO:0000256" key="1">
    <source>
        <dbReference type="ARBA" id="ARBA00004141"/>
    </source>
</evidence>
<dbReference type="RefSeq" id="WP_043575784.1">
    <property type="nucleotide sequence ID" value="NZ_CP022752.1"/>
</dbReference>
<dbReference type="PANTHER" id="PTHR30520">
    <property type="entry name" value="FORMATE TRANSPORTER-RELATED"/>
    <property type="match status" value="1"/>
</dbReference>
<reference evidence="6 9" key="2">
    <citation type="submission" date="2017-08" db="EMBL/GenBank/DDBJ databases">
        <title>The complete genome sequence of moderately halophilic actinomycete Actinopolyspora erythraea YIM 90600, the producer of novel erythromycin, novel actinopolysporins A-C and tubercidin.</title>
        <authorList>
            <person name="Yin M."/>
            <person name="Tang S."/>
        </authorList>
    </citation>
    <scope>NUCLEOTIDE SEQUENCE [LARGE SCALE GENOMIC DNA]</scope>
    <source>
        <strain evidence="6 9">YIM 90600</strain>
    </source>
</reference>
<evidence type="ECO:0000313" key="7">
    <source>
        <dbReference type="EMBL" id="KGI80302.1"/>
    </source>
</evidence>
<feature type="transmembrane region" description="Helical" evidence="5">
    <location>
        <begin position="195"/>
        <end position="217"/>
    </location>
</feature>
<keyword evidence="8" id="KW-1185">Reference proteome</keyword>
<dbReference type="HOGENOM" id="CLU_086599_0_0_11"/>
<feature type="transmembrane region" description="Helical" evidence="5">
    <location>
        <begin position="49"/>
        <end position="70"/>
    </location>
</feature>
<evidence type="ECO:0000256" key="3">
    <source>
        <dbReference type="ARBA" id="ARBA00022989"/>
    </source>
</evidence>
<name>A0A099D3B5_9ACTN</name>
<evidence type="ECO:0000256" key="4">
    <source>
        <dbReference type="ARBA" id="ARBA00023136"/>
    </source>
</evidence>
<dbReference type="EMBL" id="CP022752">
    <property type="protein sequence ID" value="ASU77484.1"/>
    <property type="molecule type" value="Genomic_DNA"/>
</dbReference>
<dbReference type="Proteomes" id="UP000215043">
    <property type="component" value="Chromosome"/>
</dbReference>
<evidence type="ECO:0000313" key="9">
    <source>
        <dbReference type="Proteomes" id="UP000215043"/>
    </source>
</evidence>
<dbReference type="EMBL" id="JPMV01000033">
    <property type="protein sequence ID" value="KGI80302.1"/>
    <property type="molecule type" value="Genomic_DNA"/>
</dbReference>
<feature type="transmembrane region" description="Helical" evidence="5">
    <location>
        <begin position="82"/>
        <end position="111"/>
    </location>
</feature>
<dbReference type="Gene3D" id="1.20.1080.10">
    <property type="entry name" value="Glycerol uptake facilitator protein"/>
    <property type="match status" value="1"/>
</dbReference>
<dbReference type="GO" id="GO:0005886">
    <property type="term" value="C:plasma membrane"/>
    <property type="evidence" value="ECO:0007669"/>
    <property type="project" value="TreeGrafter"/>
</dbReference>
<keyword evidence="3 5" id="KW-1133">Transmembrane helix</keyword>
<proteinExistence type="predicted"/>
<feature type="transmembrane region" description="Helical" evidence="5">
    <location>
        <begin position="123"/>
        <end position="145"/>
    </location>
</feature>
<gene>
    <name evidence="6" type="ORF">CDG81_03240</name>
    <name evidence="7" type="ORF">IL38_17740</name>
</gene>
<dbReference type="OrthoDB" id="3374311at2"/>
<accession>A0A099D3B5</accession>
<dbReference type="Pfam" id="PF01226">
    <property type="entry name" value="Form_Nir_trans"/>
    <property type="match status" value="1"/>
</dbReference>
<dbReference type="Proteomes" id="UP000029737">
    <property type="component" value="Unassembled WGS sequence"/>
</dbReference>
<dbReference type="GO" id="GO:0015499">
    <property type="term" value="F:formate transmembrane transporter activity"/>
    <property type="evidence" value="ECO:0007669"/>
    <property type="project" value="TreeGrafter"/>
</dbReference>
<evidence type="ECO:0000256" key="2">
    <source>
        <dbReference type="ARBA" id="ARBA00022692"/>
    </source>
</evidence>
<dbReference type="eggNOG" id="COG2116">
    <property type="taxonomic scope" value="Bacteria"/>
</dbReference>
<keyword evidence="4 5" id="KW-0472">Membrane</keyword>
<comment type="subcellular location">
    <subcellularLocation>
        <location evidence="1">Membrane</location>
        <topology evidence="1">Multi-pass membrane protein</topology>
    </subcellularLocation>
</comment>
<dbReference type="InterPro" id="IPR000292">
    <property type="entry name" value="For/NO2_transpt"/>
</dbReference>
<sequence length="281" mass="30480">MTERESDDEGFRTDSKGRHAPLREDEVERALDTIVSRGRPRLFRTMPELLASGTIAGVEISLGVLAFLSVEQATGSKPLAGLAFGVGFIALLLGNSELFTEGFLVPIAVVLAREAGWWRLARFWLATLVGNLIGGWGTMWMVVVAFPGLREVAVETGRTFAESGFTPRTFLLAVLAGSTMTLLTRMRIGTDDDVARVLASMATAFLVAGLGMYHSVLDTLFIFGGIHAGAGYGYGPWIAFFGWTVLGNAVGGIGLTTFLRLVRSHERLYEWRRSAPASHRP</sequence>
<dbReference type="AlphaFoldDB" id="A0A099D3B5"/>
<evidence type="ECO:0000256" key="5">
    <source>
        <dbReference type="SAM" id="Phobius"/>
    </source>
</evidence>
<feature type="transmembrane region" description="Helical" evidence="5">
    <location>
        <begin position="237"/>
        <end position="262"/>
    </location>
</feature>
<evidence type="ECO:0000313" key="8">
    <source>
        <dbReference type="Proteomes" id="UP000029737"/>
    </source>
</evidence>
<dbReference type="InterPro" id="IPR023271">
    <property type="entry name" value="Aquaporin-like"/>
</dbReference>
<evidence type="ECO:0000313" key="6">
    <source>
        <dbReference type="EMBL" id="ASU77484.1"/>
    </source>
</evidence>
<dbReference type="KEGG" id="aey:CDG81_03240"/>
<feature type="transmembrane region" description="Helical" evidence="5">
    <location>
        <begin position="165"/>
        <end position="183"/>
    </location>
</feature>